<organism evidence="1">
    <name type="scientific">freshwater metagenome</name>
    <dbReference type="NCBI Taxonomy" id="449393"/>
    <lineage>
        <taxon>unclassified sequences</taxon>
        <taxon>metagenomes</taxon>
        <taxon>ecological metagenomes</taxon>
    </lineage>
</organism>
<dbReference type="AlphaFoldDB" id="A0A6J6E238"/>
<accession>A0A6J6E238</accession>
<sequence length="83" mass="8676">MVSRSPVRSQSNTSLRCSIGIIVIDCKSCASCAFAVGTTAVRIPALKAAIKEGSTPRTGRMCPSNESSPKKTIFSIRSTGIVS</sequence>
<protein>
    <submittedName>
        <fullName evidence="1">Unannotated protein</fullName>
    </submittedName>
</protein>
<dbReference type="EMBL" id="CAEZTK010000031">
    <property type="protein sequence ID" value="CAB4567458.1"/>
    <property type="molecule type" value="Genomic_DNA"/>
</dbReference>
<proteinExistence type="predicted"/>
<reference evidence="1" key="1">
    <citation type="submission" date="2020-05" db="EMBL/GenBank/DDBJ databases">
        <authorList>
            <person name="Chiriac C."/>
            <person name="Salcher M."/>
            <person name="Ghai R."/>
            <person name="Kavagutti S V."/>
        </authorList>
    </citation>
    <scope>NUCLEOTIDE SEQUENCE</scope>
</reference>
<gene>
    <name evidence="1" type="ORF">UFOPK1643_00576</name>
</gene>
<name>A0A6J6E238_9ZZZZ</name>
<evidence type="ECO:0000313" key="1">
    <source>
        <dbReference type="EMBL" id="CAB4567458.1"/>
    </source>
</evidence>